<dbReference type="Proteomes" id="UP000254889">
    <property type="component" value="Chromosome"/>
</dbReference>
<dbReference type="EMBL" id="CP031417">
    <property type="protein sequence ID" value="AXK81458.1"/>
    <property type="molecule type" value="Genomic_DNA"/>
</dbReference>
<evidence type="ECO:0000313" key="2">
    <source>
        <dbReference type="Proteomes" id="UP000254889"/>
    </source>
</evidence>
<dbReference type="AlphaFoldDB" id="A0A345ZX11"/>
<accession>A0A345ZX11</accession>
<organism evidence="1 2">
    <name type="scientific">Pseudolabrys taiwanensis</name>
    <dbReference type="NCBI Taxonomy" id="331696"/>
    <lineage>
        <taxon>Bacteria</taxon>
        <taxon>Pseudomonadati</taxon>
        <taxon>Pseudomonadota</taxon>
        <taxon>Alphaproteobacteria</taxon>
        <taxon>Hyphomicrobiales</taxon>
        <taxon>Xanthobacteraceae</taxon>
        <taxon>Pseudolabrys</taxon>
    </lineage>
</organism>
<dbReference type="RefSeq" id="WP_115691837.1">
    <property type="nucleotide sequence ID" value="NZ_CP031417.1"/>
</dbReference>
<dbReference type="KEGG" id="ptaw:DW352_13630"/>
<keyword evidence="2" id="KW-1185">Reference proteome</keyword>
<name>A0A345ZX11_9HYPH</name>
<evidence type="ECO:0000313" key="1">
    <source>
        <dbReference type="EMBL" id="AXK81458.1"/>
    </source>
</evidence>
<reference evidence="1 2" key="1">
    <citation type="submission" date="2018-07" db="EMBL/GenBank/DDBJ databases">
        <authorList>
            <person name="Quirk P.G."/>
            <person name="Krulwich T.A."/>
        </authorList>
    </citation>
    <scope>NUCLEOTIDE SEQUENCE [LARGE SCALE GENOMIC DNA]</scope>
    <source>
        <strain evidence="1 2">CC-BB4</strain>
    </source>
</reference>
<evidence type="ECO:0008006" key="3">
    <source>
        <dbReference type="Google" id="ProtNLM"/>
    </source>
</evidence>
<protein>
    <recommendedName>
        <fullName evidence="3">PAS domain-containing protein</fullName>
    </recommendedName>
</protein>
<proteinExistence type="predicted"/>
<dbReference type="OrthoDB" id="8448205at2"/>
<sequence>MTPFALPEKLDRDLVPVQSYWDGLRRAGNEMPFWDDVKQPVLEELGTGALLIDVFAQPERFRFNFLSRALNQGAASTLKGRFADEGALPHPFEYLRAQASAAVEARKPTYYRHEGDGGYARLLLPMWGDGRISMLLGAISSV</sequence>
<gene>
    <name evidence="1" type="ORF">DW352_13630</name>
</gene>